<dbReference type="AlphaFoldDB" id="A0AAW9QVY3"/>
<protein>
    <submittedName>
        <fullName evidence="5">Adenosine kinase</fullName>
    </submittedName>
</protein>
<evidence type="ECO:0000256" key="3">
    <source>
        <dbReference type="ARBA" id="ARBA00022777"/>
    </source>
</evidence>
<evidence type="ECO:0000256" key="2">
    <source>
        <dbReference type="ARBA" id="ARBA00022679"/>
    </source>
</evidence>
<dbReference type="Proteomes" id="UP001328733">
    <property type="component" value="Unassembled WGS sequence"/>
</dbReference>
<keyword evidence="6" id="KW-1185">Reference proteome</keyword>
<keyword evidence="2" id="KW-0808">Transferase</keyword>
<dbReference type="Gene3D" id="3.40.1190.20">
    <property type="match status" value="1"/>
</dbReference>
<dbReference type="RefSeq" id="WP_332866711.1">
    <property type="nucleotide sequence ID" value="NZ_JBAFSM010000043.1"/>
</dbReference>
<dbReference type="CDD" id="cd01168">
    <property type="entry name" value="adenosine_kinase"/>
    <property type="match status" value="1"/>
</dbReference>
<proteinExistence type="inferred from homology"/>
<gene>
    <name evidence="5" type="ORF">V0288_19025</name>
</gene>
<sequence length="332" mass="34926">MGKKYNVYGIGNALVDMEFEVSPETLGELGIDKGVMTLVDESRQTELIERLGDSRKRSGGGSAANTMVAIAQLGGKGFYSCKVGNDESGRFYLDDLRSCGLDTNEHGGDTAEGITGKCLVLVTPDADRTMNTFLGITGKISERELVPDAIASADYLYLEGYLVTSPTAKAAAIKGREIAQSAGVKTALSLSDPNMAIFFREGLLEMIGTGLDFVFANESEALSLSGTEEIEGAIEYFKTFTKGFAITRGASGSLIYDGENLLEIAPHPVTAVDTVGAGDMYAGAFLYGITHGLGYAGAGNLASLCASRVVSKFGARLATEEILALRDSLLVG</sequence>
<evidence type="ECO:0000313" key="6">
    <source>
        <dbReference type="Proteomes" id="UP001328733"/>
    </source>
</evidence>
<dbReference type="PANTHER" id="PTHR43320">
    <property type="entry name" value="SUGAR KINASE"/>
    <property type="match status" value="1"/>
</dbReference>
<reference evidence="5 6" key="1">
    <citation type="submission" date="2024-01" db="EMBL/GenBank/DDBJ databases">
        <title>Genomic insights into the taxonomy and metabolism of the cyanobacterium Pannus brasiliensis CCIBt3594.</title>
        <authorList>
            <person name="Machado M."/>
            <person name="Botero N.B."/>
            <person name="Andreote A.P.D."/>
            <person name="Feitosa A.M.T."/>
            <person name="Popin R."/>
            <person name="Sivonen K."/>
            <person name="Fiore M.F."/>
        </authorList>
    </citation>
    <scope>NUCLEOTIDE SEQUENCE [LARGE SCALE GENOMIC DNA]</scope>
    <source>
        <strain evidence="5 6">CCIBt3594</strain>
    </source>
</reference>
<feature type="domain" description="Carbohydrate kinase PfkB" evidence="4">
    <location>
        <begin position="51"/>
        <end position="319"/>
    </location>
</feature>
<dbReference type="GO" id="GO:0016301">
    <property type="term" value="F:kinase activity"/>
    <property type="evidence" value="ECO:0007669"/>
    <property type="project" value="UniProtKB-KW"/>
</dbReference>
<evidence type="ECO:0000256" key="1">
    <source>
        <dbReference type="ARBA" id="ARBA00010688"/>
    </source>
</evidence>
<comment type="caution">
    <text evidence="5">The sequence shown here is derived from an EMBL/GenBank/DDBJ whole genome shotgun (WGS) entry which is preliminary data.</text>
</comment>
<dbReference type="InterPro" id="IPR052700">
    <property type="entry name" value="Carb_kinase_PfkB-like"/>
</dbReference>
<dbReference type="InterPro" id="IPR002173">
    <property type="entry name" value="Carboh/pur_kinase_PfkB_CS"/>
</dbReference>
<organism evidence="5 6">
    <name type="scientific">Pannus brasiliensis CCIBt3594</name>
    <dbReference type="NCBI Taxonomy" id="1427578"/>
    <lineage>
        <taxon>Bacteria</taxon>
        <taxon>Bacillati</taxon>
        <taxon>Cyanobacteriota</taxon>
        <taxon>Cyanophyceae</taxon>
        <taxon>Oscillatoriophycideae</taxon>
        <taxon>Chroococcales</taxon>
        <taxon>Microcystaceae</taxon>
        <taxon>Pannus</taxon>
    </lineage>
</organism>
<dbReference type="EMBL" id="JBAFSM010000043">
    <property type="protein sequence ID" value="MEG3439226.1"/>
    <property type="molecule type" value="Genomic_DNA"/>
</dbReference>
<dbReference type="PROSITE" id="PS00584">
    <property type="entry name" value="PFKB_KINASES_2"/>
    <property type="match status" value="1"/>
</dbReference>
<evidence type="ECO:0000259" key="4">
    <source>
        <dbReference type="Pfam" id="PF00294"/>
    </source>
</evidence>
<dbReference type="Pfam" id="PF00294">
    <property type="entry name" value="PfkB"/>
    <property type="match status" value="1"/>
</dbReference>
<keyword evidence="3 5" id="KW-0418">Kinase</keyword>
<comment type="similarity">
    <text evidence="1">Belongs to the carbohydrate kinase PfkB family.</text>
</comment>
<evidence type="ECO:0000313" key="5">
    <source>
        <dbReference type="EMBL" id="MEG3439226.1"/>
    </source>
</evidence>
<name>A0AAW9QVY3_9CHRO</name>
<dbReference type="InterPro" id="IPR011611">
    <property type="entry name" value="PfkB_dom"/>
</dbReference>
<accession>A0AAW9QVY3</accession>
<dbReference type="SUPFAM" id="SSF53613">
    <property type="entry name" value="Ribokinase-like"/>
    <property type="match status" value="1"/>
</dbReference>
<dbReference type="PANTHER" id="PTHR43320:SF3">
    <property type="entry name" value="CARBOHYDRATE KINASE PFKB DOMAIN-CONTAINING PROTEIN"/>
    <property type="match status" value="1"/>
</dbReference>
<dbReference type="InterPro" id="IPR029056">
    <property type="entry name" value="Ribokinase-like"/>
</dbReference>